<dbReference type="Pfam" id="PF00092">
    <property type="entry name" value="VWA"/>
    <property type="match status" value="1"/>
</dbReference>
<evidence type="ECO:0000259" key="1">
    <source>
        <dbReference type="PROSITE" id="PS50234"/>
    </source>
</evidence>
<proteinExistence type="predicted"/>
<name>F4KR48_HALH1</name>
<keyword evidence="3" id="KW-1185">Reference proteome</keyword>
<dbReference type="SUPFAM" id="SSF53300">
    <property type="entry name" value="vWA-like"/>
    <property type="match status" value="1"/>
</dbReference>
<dbReference type="eggNOG" id="COG2304">
    <property type="taxonomic scope" value="Bacteria"/>
</dbReference>
<dbReference type="AlphaFoldDB" id="F4KR48"/>
<protein>
    <submittedName>
        <fullName evidence="2">von Willebrand factor type A</fullName>
    </submittedName>
</protein>
<dbReference type="EMBL" id="CP002691">
    <property type="protein sequence ID" value="AEE53286.1"/>
    <property type="molecule type" value="Genomic_DNA"/>
</dbReference>
<evidence type="ECO:0000313" key="2">
    <source>
        <dbReference type="EMBL" id="AEE53286.1"/>
    </source>
</evidence>
<gene>
    <name evidence="2" type="ordered locus">Halhy_5461</name>
</gene>
<dbReference type="RefSeq" id="WP_013767819.1">
    <property type="nucleotide sequence ID" value="NC_015510.1"/>
</dbReference>
<dbReference type="Gene3D" id="3.40.50.410">
    <property type="entry name" value="von Willebrand factor, type A domain"/>
    <property type="match status" value="1"/>
</dbReference>
<dbReference type="HOGENOM" id="CLU_031866_1_1_10"/>
<dbReference type="PROSITE" id="PS50234">
    <property type="entry name" value="VWFA"/>
    <property type="match status" value="1"/>
</dbReference>
<dbReference type="InterPro" id="IPR002035">
    <property type="entry name" value="VWF_A"/>
</dbReference>
<reference evidence="2 3" key="1">
    <citation type="journal article" date="2011" name="Stand. Genomic Sci.">
        <title>Complete genome sequence of Haliscomenobacter hydrossis type strain (O).</title>
        <authorList>
            <consortium name="US DOE Joint Genome Institute (JGI-PGF)"/>
            <person name="Daligault H."/>
            <person name="Lapidus A."/>
            <person name="Zeytun A."/>
            <person name="Nolan M."/>
            <person name="Lucas S."/>
            <person name="Del Rio T.G."/>
            <person name="Tice H."/>
            <person name="Cheng J.F."/>
            <person name="Tapia R."/>
            <person name="Han C."/>
            <person name="Goodwin L."/>
            <person name="Pitluck S."/>
            <person name="Liolios K."/>
            <person name="Pagani I."/>
            <person name="Ivanova N."/>
            <person name="Huntemann M."/>
            <person name="Mavromatis K."/>
            <person name="Mikhailova N."/>
            <person name="Pati A."/>
            <person name="Chen A."/>
            <person name="Palaniappan K."/>
            <person name="Land M."/>
            <person name="Hauser L."/>
            <person name="Brambilla E.M."/>
            <person name="Rohde M."/>
            <person name="Verbarg S."/>
            <person name="Goker M."/>
            <person name="Bristow J."/>
            <person name="Eisen J.A."/>
            <person name="Markowitz V."/>
            <person name="Hugenholtz P."/>
            <person name="Kyrpides N.C."/>
            <person name="Klenk H.P."/>
            <person name="Woyke T."/>
        </authorList>
    </citation>
    <scope>NUCLEOTIDE SEQUENCE [LARGE SCALE GENOMIC DNA]</scope>
    <source>
        <strain evidence="3">ATCC 27775 / DSM 1100 / LMG 10767 / O</strain>
    </source>
</reference>
<dbReference type="OrthoDB" id="9781333at2"/>
<dbReference type="PANTHER" id="PTHR10579">
    <property type="entry name" value="CALCIUM-ACTIVATED CHLORIDE CHANNEL REGULATOR"/>
    <property type="match status" value="1"/>
</dbReference>
<dbReference type="STRING" id="760192.Halhy_5461"/>
<sequence>MSAIQSTFLAENRYWLSNSPKQNFYLYLELQGSEAPASADRVPLNLSLVIDRSGSMAGDKIAYAKKAAQFIVDNLSPEDRVSIVQYDDIVEVLSPSAPVLNKQELRQRIALMEARNMTNLSGGMLAGYEQVERTKQARFVNRVLLLSDGLANHGITDPTVLQQMVQEKFRNAGIAVSTFGVGADFNELLMTSLSEYGGANYYFIESPDKIPGIFAEELRGLLAVVAQGVKMEIQLPSSDFRCEKVYGFPAEITKDKVVINFNDLFSLEKKAVLLKMTSLRPIEHNFAFGLQLKYDNALGNYAQIEENQELEVLVTSDPELVQANTQNIVLEQTTFFVANELYEEVIRLAEVGNREGAKRLIQQIKDFMEQHFQILPPTEELKKQYEEILRYEQQMKNFDEMSHYDVAMAMKAGRSQSYNMRHKKR</sequence>
<feature type="domain" description="VWFA" evidence="1">
    <location>
        <begin position="45"/>
        <end position="218"/>
    </location>
</feature>
<reference key="2">
    <citation type="submission" date="2011-04" db="EMBL/GenBank/DDBJ databases">
        <title>Complete sequence of chromosome of Haliscomenobacter hydrossis DSM 1100.</title>
        <authorList>
            <consortium name="US DOE Joint Genome Institute (JGI-PGF)"/>
            <person name="Lucas S."/>
            <person name="Han J."/>
            <person name="Lapidus A."/>
            <person name="Bruce D."/>
            <person name="Goodwin L."/>
            <person name="Pitluck S."/>
            <person name="Peters L."/>
            <person name="Kyrpides N."/>
            <person name="Mavromatis K."/>
            <person name="Ivanova N."/>
            <person name="Ovchinnikova G."/>
            <person name="Pagani I."/>
            <person name="Daligault H."/>
            <person name="Detter J.C."/>
            <person name="Han C."/>
            <person name="Land M."/>
            <person name="Hauser L."/>
            <person name="Markowitz V."/>
            <person name="Cheng J.-F."/>
            <person name="Hugenholtz P."/>
            <person name="Woyke T."/>
            <person name="Wu D."/>
            <person name="Verbarg S."/>
            <person name="Frueling A."/>
            <person name="Brambilla E."/>
            <person name="Klenk H.-P."/>
            <person name="Eisen J.A."/>
        </authorList>
    </citation>
    <scope>NUCLEOTIDE SEQUENCE</scope>
    <source>
        <strain>DSM 1100</strain>
    </source>
</reference>
<dbReference type="InterPro" id="IPR036465">
    <property type="entry name" value="vWFA_dom_sf"/>
</dbReference>
<organism evidence="2 3">
    <name type="scientific">Haliscomenobacter hydrossis (strain ATCC 27775 / DSM 1100 / LMG 10767 / O)</name>
    <dbReference type="NCBI Taxonomy" id="760192"/>
    <lineage>
        <taxon>Bacteria</taxon>
        <taxon>Pseudomonadati</taxon>
        <taxon>Bacteroidota</taxon>
        <taxon>Saprospiria</taxon>
        <taxon>Saprospirales</taxon>
        <taxon>Haliscomenobacteraceae</taxon>
        <taxon>Haliscomenobacter</taxon>
    </lineage>
</organism>
<accession>F4KR48</accession>
<dbReference type="PANTHER" id="PTHR10579:SF43">
    <property type="entry name" value="ZINC FINGER (C3HC4-TYPE RING FINGER) FAMILY PROTEIN"/>
    <property type="match status" value="1"/>
</dbReference>
<evidence type="ECO:0000313" key="3">
    <source>
        <dbReference type="Proteomes" id="UP000008461"/>
    </source>
</evidence>
<dbReference type="Proteomes" id="UP000008461">
    <property type="component" value="Chromosome"/>
</dbReference>
<dbReference type="KEGG" id="hhy:Halhy_5461"/>
<dbReference type="SMART" id="SM00327">
    <property type="entry name" value="VWA"/>
    <property type="match status" value="1"/>
</dbReference>
<dbReference type="InterPro" id="IPR051266">
    <property type="entry name" value="CLCR"/>
</dbReference>